<accession>A0A8H4VUV3</accession>
<evidence type="ECO:0000256" key="2">
    <source>
        <dbReference type="SAM" id="Phobius"/>
    </source>
</evidence>
<evidence type="ECO:0000256" key="1">
    <source>
        <dbReference type="SAM" id="MobiDB-lite"/>
    </source>
</evidence>
<keyword evidence="4" id="KW-1185">Reference proteome</keyword>
<comment type="caution">
    <text evidence="3">The sequence shown here is derived from an EMBL/GenBank/DDBJ whole genome shotgun (WGS) entry which is preliminary data.</text>
</comment>
<name>A0A8H4VUV3_9AGAR</name>
<protein>
    <submittedName>
        <fullName evidence="3">Uncharacterized protein</fullName>
    </submittedName>
</protein>
<evidence type="ECO:0000313" key="3">
    <source>
        <dbReference type="EMBL" id="KAF4620819.1"/>
    </source>
</evidence>
<gene>
    <name evidence="3" type="ORF">D9613_000044</name>
</gene>
<keyword evidence="2" id="KW-0472">Membrane</keyword>
<dbReference type="EMBL" id="JAACJL010000015">
    <property type="protein sequence ID" value="KAF4620819.1"/>
    <property type="molecule type" value="Genomic_DNA"/>
</dbReference>
<organism evidence="3 4">
    <name type="scientific">Agrocybe pediades</name>
    <dbReference type="NCBI Taxonomy" id="84607"/>
    <lineage>
        <taxon>Eukaryota</taxon>
        <taxon>Fungi</taxon>
        <taxon>Dikarya</taxon>
        <taxon>Basidiomycota</taxon>
        <taxon>Agaricomycotina</taxon>
        <taxon>Agaricomycetes</taxon>
        <taxon>Agaricomycetidae</taxon>
        <taxon>Agaricales</taxon>
        <taxon>Agaricineae</taxon>
        <taxon>Strophariaceae</taxon>
        <taxon>Agrocybe</taxon>
    </lineage>
</organism>
<sequence length="226" mass="24897">MSINHPQMSTVETARLASCSGLSSASTQLSVSTTSNTALPSISIAHPAPPIPAYSPRPPHAAIDIEFPATSNQHSLSLPAPSPSIVIDNSNLDPDLVTYAQTHDRHEGAAVVRRLPESFPSDMASLRSSQPPESLPPYGVNDPPPYRRRVENLQREPDTLAMVFFKSGFFFPAFWVFGALMLVTPLRSPNPFDPQAALSHLSMSVRLHIYYYRRYITFFAIVDHLT</sequence>
<proteinExistence type="predicted"/>
<dbReference type="AlphaFoldDB" id="A0A8H4VUV3"/>
<reference evidence="3 4" key="1">
    <citation type="submission" date="2019-12" db="EMBL/GenBank/DDBJ databases">
        <authorList>
            <person name="Floudas D."/>
            <person name="Bentzer J."/>
            <person name="Ahren D."/>
            <person name="Johansson T."/>
            <person name="Persson P."/>
            <person name="Tunlid A."/>
        </authorList>
    </citation>
    <scope>NUCLEOTIDE SEQUENCE [LARGE SCALE GENOMIC DNA]</scope>
    <source>
        <strain evidence="3 4">CBS 102.39</strain>
    </source>
</reference>
<feature type="region of interest" description="Disordered" evidence="1">
    <location>
        <begin position="122"/>
        <end position="144"/>
    </location>
</feature>
<keyword evidence="2" id="KW-1133">Transmembrane helix</keyword>
<keyword evidence="2" id="KW-0812">Transmembrane</keyword>
<dbReference type="Proteomes" id="UP000521872">
    <property type="component" value="Unassembled WGS sequence"/>
</dbReference>
<feature type="transmembrane region" description="Helical" evidence="2">
    <location>
        <begin position="163"/>
        <end position="183"/>
    </location>
</feature>
<evidence type="ECO:0000313" key="4">
    <source>
        <dbReference type="Proteomes" id="UP000521872"/>
    </source>
</evidence>